<evidence type="ECO:0000256" key="1">
    <source>
        <dbReference type="SAM" id="MobiDB-lite"/>
    </source>
</evidence>
<dbReference type="AlphaFoldDB" id="A0A8E2JSS6"/>
<dbReference type="InterPro" id="IPR018562">
    <property type="entry name" value="ARS-binding_2"/>
</dbReference>
<dbReference type="Proteomes" id="UP000250140">
    <property type="component" value="Unassembled WGS sequence"/>
</dbReference>
<evidence type="ECO:0000313" key="2">
    <source>
        <dbReference type="EMBL" id="OCL07834.1"/>
    </source>
</evidence>
<reference evidence="2 3" key="1">
    <citation type="journal article" date="2016" name="Nat. Commun.">
        <title>Ectomycorrhizal ecology is imprinted in the genome of the dominant symbiotic fungus Cenococcum geophilum.</title>
        <authorList>
            <consortium name="DOE Joint Genome Institute"/>
            <person name="Peter M."/>
            <person name="Kohler A."/>
            <person name="Ohm R.A."/>
            <person name="Kuo A."/>
            <person name="Krutzmann J."/>
            <person name="Morin E."/>
            <person name="Arend M."/>
            <person name="Barry K.W."/>
            <person name="Binder M."/>
            <person name="Choi C."/>
            <person name="Clum A."/>
            <person name="Copeland A."/>
            <person name="Grisel N."/>
            <person name="Haridas S."/>
            <person name="Kipfer T."/>
            <person name="LaButti K."/>
            <person name="Lindquist E."/>
            <person name="Lipzen A."/>
            <person name="Maire R."/>
            <person name="Meier B."/>
            <person name="Mihaltcheva S."/>
            <person name="Molinier V."/>
            <person name="Murat C."/>
            <person name="Poggeler S."/>
            <person name="Quandt C.A."/>
            <person name="Sperisen C."/>
            <person name="Tritt A."/>
            <person name="Tisserant E."/>
            <person name="Crous P.W."/>
            <person name="Henrissat B."/>
            <person name="Nehls U."/>
            <person name="Egli S."/>
            <person name="Spatafora J.W."/>
            <person name="Grigoriev I.V."/>
            <person name="Martin F.M."/>
        </authorList>
    </citation>
    <scope>NUCLEOTIDE SEQUENCE [LARGE SCALE GENOMIC DNA]</scope>
    <source>
        <strain evidence="2 3">CBS 207.34</strain>
    </source>
</reference>
<name>A0A8E2JSS6_9PEZI</name>
<feature type="region of interest" description="Disordered" evidence="1">
    <location>
        <begin position="404"/>
        <end position="535"/>
    </location>
</feature>
<feature type="compositionally biased region" description="Polar residues" evidence="1">
    <location>
        <begin position="95"/>
        <end position="123"/>
    </location>
</feature>
<feature type="non-terminal residue" evidence="2">
    <location>
        <position position="1"/>
    </location>
</feature>
<gene>
    <name evidence="2" type="ORF">AOQ84DRAFT_294355</name>
</gene>
<dbReference type="PANTHER" id="PTHR42048:SF1">
    <property type="entry name" value="ARS-BINDING PROTEIN 2"/>
    <property type="match status" value="1"/>
</dbReference>
<evidence type="ECO:0000313" key="3">
    <source>
        <dbReference type="Proteomes" id="UP000250140"/>
    </source>
</evidence>
<sequence>MQVDFNSAGAESEHNLHLSPHPHYNHQGNNGSPAFTPFRHPAVPAIDPGLDQNTSNGRNGHGHLAVHGSASPHLHSENASLNSQHMPQSFYGDMSRSSVTPSTPSNSASPRYSTVSPSQSKQLAPSYVPSDRAPPSRDVSDETIDDAYAAFILYCNPSFPTSTDTSELTRAFRVPPKSDGKSFSTWFLFELIRKFDLKEIKTWTQLALDLGVEPPDMDKGQSTQKVQQYSVRLKRWMRAMHIDAFFEYLLGKQHAYYMQIPPPHSPFPENGRDGVSLEEDLAIRALDPKFRPKRGRRKTEDPDDELDPSEHNTPPRKRPQLDTSIPFGNLISQPQSAYPNSAHPDDMDRFLSAQDPWTAASAITPASAMTTASAPSNFGHHKGLTPYSATPLSAAGQQLRWRLNTQDNPSTPHPMSAVTPQSARPPDFPFDEPQSAVTPSTSKSRSRRRHGPAVSSAWPSNNSTSSGKLRGRPPSNRSVRDGPFVTFPANPKTKEGPTIEMNRSTPGLTPIVERAHSDPPMSEQHFRFPPTTPASAVSTMSLQEHSHTTQQGRPSKLQLQVPQHVGGPVRLVTPTLLVN</sequence>
<organism evidence="2 3">
    <name type="scientific">Glonium stellatum</name>
    <dbReference type="NCBI Taxonomy" id="574774"/>
    <lineage>
        <taxon>Eukaryota</taxon>
        <taxon>Fungi</taxon>
        <taxon>Dikarya</taxon>
        <taxon>Ascomycota</taxon>
        <taxon>Pezizomycotina</taxon>
        <taxon>Dothideomycetes</taxon>
        <taxon>Pleosporomycetidae</taxon>
        <taxon>Gloniales</taxon>
        <taxon>Gloniaceae</taxon>
        <taxon>Glonium</taxon>
    </lineage>
</organism>
<dbReference type="OrthoDB" id="2104370at2759"/>
<feature type="region of interest" description="Disordered" evidence="1">
    <location>
        <begin position="1"/>
        <end position="140"/>
    </location>
</feature>
<feature type="compositionally biased region" description="Polar residues" evidence="1">
    <location>
        <begin position="77"/>
        <end position="87"/>
    </location>
</feature>
<dbReference type="PANTHER" id="PTHR42048">
    <property type="entry name" value="ARS-BINDING PROTEIN 2"/>
    <property type="match status" value="1"/>
</dbReference>
<dbReference type="Pfam" id="PF09441">
    <property type="entry name" value="Abp2"/>
    <property type="match status" value="1"/>
</dbReference>
<proteinExistence type="predicted"/>
<dbReference type="GO" id="GO:0003688">
    <property type="term" value="F:DNA replication origin binding"/>
    <property type="evidence" value="ECO:0007669"/>
    <property type="project" value="TreeGrafter"/>
</dbReference>
<accession>A0A8E2JSS6</accession>
<evidence type="ECO:0008006" key="4">
    <source>
        <dbReference type="Google" id="ProtNLM"/>
    </source>
</evidence>
<feature type="region of interest" description="Disordered" evidence="1">
    <location>
        <begin position="286"/>
        <end position="349"/>
    </location>
</feature>
<keyword evidence="3" id="KW-1185">Reference proteome</keyword>
<dbReference type="EMBL" id="KV749776">
    <property type="protein sequence ID" value="OCL07834.1"/>
    <property type="molecule type" value="Genomic_DNA"/>
</dbReference>
<feature type="compositionally biased region" description="Low complexity" evidence="1">
    <location>
        <begin position="455"/>
        <end position="466"/>
    </location>
</feature>
<protein>
    <recommendedName>
        <fullName evidence="4">ARS binding protein Abp2</fullName>
    </recommendedName>
</protein>
<feature type="compositionally biased region" description="Polar residues" evidence="1">
    <location>
        <begin position="330"/>
        <end position="339"/>
    </location>
</feature>